<dbReference type="Pfam" id="PF05071">
    <property type="entry name" value="NDUFA12"/>
    <property type="match status" value="1"/>
</dbReference>
<keyword evidence="4" id="KW-1185">Reference proteome</keyword>
<evidence type="ECO:0000256" key="1">
    <source>
        <dbReference type="ARBA" id="ARBA00007355"/>
    </source>
</evidence>
<dbReference type="EMBL" id="CAJHNJ030000160">
    <property type="protein sequence ID" value="CAG9136789.1"/>
    <property type="molecule type" value="Genomic_DNA"/>
</dbReference>
<dbReference type="InterPro" id="IPR007763">
    <property type="entry name" value="NDUFA12"/>
</dbReference>
<sequence>MLKDYGSWSLANLKIELRKRNAKLTGRKAVFTEYLALSQATCSLSLGRMAHATTRHLITTKLILFDSEHLKQMAGEQRHVWRIVLRNFINSLRPRQIVGNKMGKDYIGNQYYEIPAKPQEGKRKPTRWYDPPKGQDFQDPIPAEWEAWLRYRRTVPPTEEEVARNVALMQMKQANAAQIETKRLAEGGSLPSRPDKGADSFPSYPDLQPGEKPK</sequence>
<organism evidence="3 4">
    <name type="scientific">Plutella xylostella</name>
    <name type="common">Diamondback moth</name>
    <name type="synonym">Plutella maculipennis</name>
    <dbReference type="NCBI Taxonomy" id="51655"/>
    <lineage>
        <taxon>Eukaryota</taxon>
        <taxon>Metazoa</taxon>
        <taxon>Ecdysozoa</taxon>
        <taxon>Arthropoda</taxon>
        <taxon>Hexapoda</taxon>
        <taxon>Insecta</taxon>
        <taxon>Pterygota</taxon>
        <taxon>Neoptera</taxon>
        <taxon>Endopterygota</taxon>
        <taxon>Lepidoptera</taxon>
        <taxon>Glossata</taxon>
        <taxon>Ditrysia</taxon>
        <taxon>Yponomeutoidea</taxon>
        <taxon>Plutellidae</taxon>
        <taxon>Plutella</taxon>
    </lineage>
</organism>
<comment type="similarity">
    <text evidence="1">Belongs to the complex I NDUFA12 subunit family.</text>
</comment>
<dbReference type="InterPro" id="IPR052618">
    <property type="entry name" value="ComplexI_NDUFA12"/>
</dbReference>
<accession>A0A8S4G9G7</accession>
<dbReference type="AlphaFoldDB" id="A0A8S4G9G7"/>
<dbReference type="PANTHER" id="PTHR32470:SF2">
    <property type="entry name" value="NADH DEHYDROGENASE [UBIQUINONE] 1 ALPHA SUBCOMPLEX ASSEMBLY FACTOR 2"/>
    <property type="match status" value="1"/>
</dbReference>
<gene>
    <name evidence="3" type="ORF">PLXY2_LOCUS15028</name>
</gene>
<dbReference type="PANTHER" id="PTHR32470">
    <property type="entry name" value="ADH DEHYDROGENASE [UBIQUINONE] 1 ALPHA SUBCOMPLEX ASSEMBLY FACTOR 2"/>
    <property type="match status" value="1"/>
</dbReference>
<dbReference type="GO" id="GO:0032981">
    <property type="term" value="P:mitochondrial respiratory chain complex I assembly"/>
    <property type="evidence" value="ECO:0007669"/>
    <property type="project" value="TreeGrafter"/>
</dbReference>
<proteinExistence type="inferred from homology"/>
<protein>
    <submittedName>
        <fullName evidence="3">(diamondback moth) hypothetical protein</fullName>
    </submittedName>
</protein>
<dbReference type="GO" id="GO:0045271">
    <property type="term" value="C:respiratory chain complex I"/>
    <property type="evidence" value="ECO:0007669"/>
    <property type="project" value="InterPro"/>
</dbReference>
<dbReference type="Proteomes" id="UP000653454">
    <property type="component" value="Unassembled WGS sequence"/>
</dbReference>
<evidence type="ECO:0000313" key="3">
    <source>
        <dbReference type="EMBL" id="CAG9136789.1"/>
    </source>
</evidence>
<feature type="region of interest" description="Disordered" evidence="2">
    <location>
        <begin position="179"/>
        <end position="214"/>
    </location>
</feature>
<name>A0A8S4G9G7_PLUXY</name>
<evidence type="ECO:0000313" key="4">
    <source>
        <dbReference type="Proteomes" id="UP000653454"/>
    </source>
</evidence>
<reference evidence="3" key="1">
    <citation type="submission" date="2020-11" db="EMBL/GenBank/DDBJ databases">
        <authorList>
            <person name="Whiteford S."/>
        </authorList>
    </citation>
    <scope>NUCLEOTIDE SEQUENCE</scope>
</reference>
<evidence type="ECO:0000256" key="2">
    <source>
        <dbReference type="SAM" id="MobiDB-lite"/>
    </source>
</evidence>
<comment type="caution">
    <text evidence="3">The sequence shown here is derived from an EMBL/GenBank/DDBJ whole genome shotgun (WGS) entry which is preliminary data.</text>
</comment>
<dbReference type="GO" id="GO:0005739">
    <property type="term" value="C:mitochondrion"/>
    <property type="evidence" value="ECO:0007669"/>
    <property type="project" value="TreeGrafter"/>
</dbReference>